<feature type="transmembrane region" description="Helical" evidence="9">
    <location>
        <begin position="147"/>
        <end position="173"/>
    </location>
</feature>
<dbReference type="PANTHER" id="PTHR33908">
    <property type="entry name" value="MANNOSYLTRANSFERASE YKCB-RELATED"/>
    <property type="match status" value="1"/>
</dbReference>
<evidence type="ECO:0000256" key="5">
    <source>
        <dbReference type="ARBA" id="ARBA00022692"/>
    </source>
</evidence>
<keyword evidence="7 9" id="KW-0472">Membrane</keyword>
<evidence type="ECO:0000256" key="1">
    <source>
        <dbReference type="ARBA" id="ARBA00004651"/>
    </source>
</evidence>
<feature type="transmembrane region" description="Helical" evidence="9">
    <location>
        <begin position="227"/>
        <end position="254"/>
    </location>
</feature>
<dbReference type="InterPro" id="IPR038731">
    <property type="entry name" value="RgtA/B/C-like"/>
</dbReference>
<evidence type="ECO:0000256" key="3">
    <source>
        <dbReference type="ARBA" id="ARBA00022676"/>
    </source>
</evidence>
<sequence>MGVPALVMLAVGLWGLDRDGMWRDEAVSFQVGRRTVPQIWLLLHDVDAVHGLYYLLMHAVLAVHPGEVVLRLPSVCAAAVTAGLVAALGTRLARPRVGLWAGLLYAGAPMAGHYAQEGRSYALVAAGATGATLLFVRAVQGGTRRDWWAYGAVLGLTCWLHEFAVLLLCAHAGSLALARAERVRVWRGWGCAAGGVVVSLLPMVFVSRGQAAQVAWLRRPTADTAEGLLRGFLGPAGGVYEVCLGLALVGLVGLARRGEVTLAGVALPLTVVPPAVLMLVSQVSPLYVDRYVLYALSGAPLVVAAGAERVAGVVGRLRLGGRRAPTAPKGHPQLHLLPQPPLVTLTGVLAIVLGFLHQLPLLRADRDPGTRADDLGAVSRVVGRELAGGDAVVFLPDDVRNVALAYPRAFRGVRDVALAAGPAESGTLYGREAGPREVRRRLGRLDRVWVVADQDLLAGHWIPRSPVERAKLAVLNRDFTGQEPILRDRTAVRLYVRNPLPVDSPSIHPLPIHPPPVDPPPIHPLPAGPLPAGPLPAGPLPAGPLASGSLSAGSLSAGPLASGALASGSLSAGSLASGALASGPLSAGPLAAGSLASGLLPGRATLASA</sequence>
<feature type="region of interest" description="Disordered" evidence="8">
    <location>
        <begin position="505"/>
        <end position="539"/>
    </location>
</feature>
<evidence type="ECO:0000313" key="12">
    <source>
        <dbReference type="Proteomes" id="UP000017984"/>
    </source>
</evidence>
<name>V6KAJ5_STRRC</name>
<feature type="transmembrane region" description="Helical" evidence="9">
    <location>
        <begin position="342"/>
        <end position="362"/>
    </location>
</feature>
<dbReference type="GO" id="GO:0009103">
    <property type="term" value="P:lipopolysaccharide biosynthetic process"/>
    <property type="evidence" value="ECO:0007669"/>
    <property type="project" value="UniProtKB-ARBA"/>
</dbReference>
<dbReference type="AlphaFoldDB" id="V6KAJ5"/>
<gene>
    <name evidence="11" type="ORF">M878_27740</name>
</gene>
<evidence type="ECO:0000259" key="10">
    <source>
        <dbReference type="Pfam" id="PF13231"/>
    </source>
</evidence>
<dbReference type="PATRIC" id="fig|1352936.5.peg.5794"/>
<reference evidence="11 12" key="1">
    <citation type="journal article" date="2014" name="Genome Announc.">
        <title>Draft Genome Sequence of Streptomyces roseochromogenes subsp. oscitans DS 12.976, Producer of the Aminocoumarin Antibiotic Clorobiocin.</title>
        <authorList>
            <person name="Ruckert C."/>
            <person name="Kalinowski J."/>
            <person name="Heide L."/>
            <person name="Apel A.K."/>
        </authorList>
    </citation>
    <scope>NUCLEOTIDE SEQUENCE [LARGE SCALE GENOMIC DNA]</scope>
    <source>
        <strain evidence="11 12">DS 12.976</strain>
    </source>
</reference>
<proteinExistence type="predicted"/>
<dbReference type="EMBL" id="AWQX01000233">
    <property type="protein sequence ID" value="EST26009.1"/>
    <property type="molecule type" value="Genomic_DNA"/>
</dbReference>
<dbReference type="InterPro" id="IPR050297">
    <property type="entry name" value="LipidA_mod_glycosyltrf_83"/>
</dbReference>
<keyword evidence="12" id="KW-1185">Reference proteome</keyword>
<feature type="transmembrane region" description="Helical" evidence="9">
    <location>
        <begin position="260"/>
        <end position="280"/>
    </location>
</feature>
<evidence type="ECO:0000256" key="9">
    <source>
        <dbReference type="SAM" id="Phobius"/>
    </source>
</evidence>
<evidence type="ECO:0000256" key="8">
    <source>
        <dbReference type="SAM" id="MobiDB-lite"/>
    </source>
</evidence>
<dbReference type="Pfam" id="PF13231">
    <property type="entry name" value="PMT_2"/>
    <property type="match status" value="1"/>
</dbReference>
<feature type="transmembrane region" description="Helical" evidence="9">
    <location>
        <begin position="185"/>
        <end position="206"/>
    </location>
</feature>
<accession>V6KAJ5</accession>
<dbReference type="Proteomes" id="UP000017984">
    <property type="component" value="Chromosome"/>
</dbReference>
<dbReference type="PANTHER" id="PTHR33908:SF3">
    <property type="entry name" value="UNDECAPRENYL PHOSPHATE-ALPHA-4-AMINO-4-DEOXY-L-ARABINOSE ARABINOSYL TRANSFERASE"/>
    <property type="match status" value="1"/>
</dbReference>
<keyword evidence="4" id="KW-0808">Transferase</keyword>
<comment type="caution">
    <text evidence="11">The sequence shown here is derived from an EMBL/GenBank/DDBJ whole genome shotgun (WGS) entry which is preliminary data.</text>
</comment>
<organism evidence="11 12">
    <name type="scientific">Streptomyces roseochromogenus subsp. oscitans DS 12.976</name>
    <dbReference type="NCBI Taxonomy" id="1352936"/>
    <lineage>
        <taxon>Bacteria</taxon>
        <taxon>Bacillati</taxon>
        <taxon>Actinomycetota</taxon>
        <taxon>Actinomycetes</taxon>
        <taxon>Kitasatosporales</taxon>
        <taxon>Streptomycetaceae</taxon>
        <taxon>Streptomyces</taxon>
    </lineage>
</organism>
<feature type="transmembrane region" description="Helical" evidence="9">
    <location>
        <begin position="292"/>
        <end position="311"/>
    </location>
</feature>
<dbReference type="HOGENOM" id="CLU_024191_0_0_11"/>
<keyword evidence="3" id="KW-0328">Glycosyltransferase</keyword>
<dbReference type="GO" id="GO:0010041">
    <property type="term" value="P:response to iron(III) ion"/>
    <property type="evidence" value="ECO:0007669"/>
    <property type="project" value="TreeGrafter"/>
</dbReference>
<evidence type="ECO:0000256" key="2">
    <source>
        <dbReference type="ARBA" id="ARBA00022475"/>
    </source>
</evidence>
<comment type="subcellular location">
    <subcellularLocation>
        <location evidence="1">Cell membrane</location>
        <topology evidence="1">Multi-pass membrane protein</topology>
    </subcellularLocation>
</comment>
<keyword evidence="2" id="KW-1003">Cell membrane</keyword>
<dbReference type="GO" id="GO:0005886">
    <property type="term" value="C:plasma membrane"/>
    <property type="evidence" value="ECO:0007669"/>
    <property type="project" value="UniProtKB-SubCell"/>
</dbReference>
<dbReference type="OrthoDB" id="5318634at2"/>
<feature type="compositionally biased region" description="Pro residues" evidence="8">
    <location>
        <begin position="511"/>
        <end position="539"/>
    </location>
</feature>
<feature type="transmembrane region" description="Helical" evidence="9">
    <location>
        <begin position="121"/>
        <end position="140"/>
    </location>
</feature>
<protein>
    <recommendedName>
        <fullName evidence="10">Glycosyltransferase RgtA/B/C/D-like domain-containing protein</fullName>
    </recommendedName>
</protein>
<keyword evidence="5 9" id="KW-0812">Transmembrane</keyword>
<evidence type="ECO:0000313" key="11">
    <source>
        <dbReference type="EMBL" id="EST26009.1"/>
    </source>
</evidence>
<evidence type="ECO:0000256" key="7">
    <source>
        <dbReference type="ARBA" id="ARBA00023136"/>
    </source>
</evidence>
<dbReference type="STRING" id="1352936.M878_27740"/>
<evidence type="ECO:0000256" key="4">
    <source>
        <dbReference type="ARBA" id="ARBA00022679"/>
    </source>
</evidence>
<evidence type="ECO:0000256" key="6">
    <source>
        <dbReference type="ARBA" id="ARBA00022989"/>
    </source>
</evidence>
<dbReference type="GO" id="GO:0016763">
    <property type="term" value="F:pentosyltransferase activity"/>
    <property type="evidence" value="ECO:0007669"/>
    <property type="project" value="TreeGrafter"/>
</dbReference>
<feature type="transmembrane region" description="Helical" evidence="9">
    <location>
        <begin position="68"/>
        <end position="90"/>
    </location>
</feature>
<keyword evidence="6 9" id="KW-1133">Transmembrane helix</keyword>
<feature type="domain" description="Glycosyltransferase RgtA/B/C/D-like" evidence="10">
    <location>
        <begin position="59"/>
        <end position="197"/>
    </location>
</feature>